<comment type="similarity">
    <text evidence="2 8">Belongs to the protease inhibitor I16 (SSI) family.</text>
</comment>
<evidence type="ECO:0000256" key="2">
    <source>
        <dbReference type="ARBA" id="ARBA00010472"/>
    </source>
</evidence>
<evidence type="ECO:0000313" key="12">
    <source>
        <dbReference type="Proteomes" id="UP000308705"/>
    </source>
</evidence>
<feature type="domain" description="Subtilisin inhibitor" evidence="10">
    <location>
        <begin position="37"/>
        <end position="110"/>
    </location>
</feature>
<protein>
    <submittedName>
        <fullName evidence="11">Serine protease</fullName>
    </submittedName>
</protein>
<evidence type="ECO:0000256" key="5">
    <source>
        <dbReference type="ARBA" id="ARBA00022690"/>
    </source>
</evidence>
<keyword evidence="5 8" id="KW-0646">Protease inhibitor</keyword>
<evidence type="ECO:0000256" key="6">
    <source>
        <dbReference type="ARBA" id="ARBA00022900"/>
    </source>
</evidence>
<comment type="subunit">
    <text evidence="3">Homodimer.</text>
</comment>
<comment type="caution">
    <text evidence="11">The sequence shown here is derived from an EMBL/GenBank/DDBJ whole genome shotgun (WGS) entry which is preliminary data.</text>
</comment>
<evidence type="ECO:0000256" key="7">
    <source>
        <dbReference type="ARBA" id="ARBA00023157"/>
    </source>
</evidence>
<dbReference type="InterPro" id="IPR023549">
    <property type="entry name" value="Subtilisin_inhibitor"/>
</dbReference>
<evidence type="ECO:0000256" key="1">
    <source>
        <dbReference type="ARBA" id="ARBA00004613"/>
    </source>
</evidence>
<name>A0A4U3MJX8_9ACTN</name>
<keyword evidence="11" id="KW-0378">Hydrolase</keyword>
<evidence type="ECO:0000313" key="11">
    <source>
        <dbReference type="EMBL" id="TKK89745.1"/>
    </source>
</evidence>
<keyword evidence="11" id="KW-0645">Protease</keyword>
<dbReference type="SUPFAM" id="SSF55399">
    <property type="entry name" value="Subtilisin inhibitor"/>
    <property type="match status" value="1"/>
</dbReference>
<dbReference type="InterPro" id="IPR036819">
    <property type="entry name" value="Subtilisin_inhibitor-like_sf"/>
</dbReference>
<keyword evidence="12" id="KW-1185">Reference proteome</keyword>
<dbReference type="PRINTS" id="PR00294">
    <property type="entry name" value="SSBTLNINHBTR"/>
</dbReference>
<evidence type="ECO:0000256" key="8">
    <source>
        <dbReference type="RuleBase" id="RU003471"/>
    </source>
</evidence>
<sequence length="124" mass="13042">MRAFFAAAVAAVPLFAAGPAVAETPVGALSLSRSVAGGPQTIVTLFCDPDGGTHTTPKQACDLLRPVQGDPGRLAYDPHRICTKEYLPHQVIAVGVWAGKPIRYAKTFGNRCEMIAVTGAVFTF</sequence>
<evidence type="ECO:0000256" key="3">
    <source>
        <dbReference type="ARBA" id="ARBA00011738"/>
    </source>
</evidence>
<dbReference type="InterPro" id="IPR000691">
    <property type="entry name" value="Prot_inh_I16_SSI"/>
</dbReference>
<keyword evidence="6 8" id="KW-0722">Serine protease inhibitor</keyword>
<accession>A0A4U3MJX8</accession>
<organism evidence="11 12">
    <name type="scientific">Herbidospora galbida</name>
    <dbReference type="NCBI Taxonomy" id="2575442"/>
    <lineage>
        <taxon>Bacteria</taxon>
        <taxon>Bacillati</taxon>
        <taxon>Actinomycetota</taxon>
        <taxon>Actinomycetes</taxon>
        <taxon>Streptosporangiales</taxon>
        <taxon>Streptosporangiaceae</taxon>
        <taxon>Herbidospora</taxon>
    </lineage>
</organism>
<feature type="chain" id="PRO_5020491668" evidence="9">
    <location>
        <begin position="23"/>
        <end position="124"/>
    </location>
</feature>
<keyword evidence="7" id="KW-1015">Disulfide bond</keyword>
<proteinExistence type="inferred from homology"/>
<dbReference type="EMBL" id="SZQA01000005">
    <property type="protein sequence ID" value="TKK89745.1"/>
    <property type="molecule type" value="Genomic_DNA"/>
</dbReference>
<dbReference type="AlphaFoldDB" id="A0A4U3MJX8"/>
<reference evidence="11 12" key="1">
    <citation type="submission" date="2019-04" db="EMBL/GenBank/DDBJ databases">
        <title>Herbidospora sp. NEAU-GS14.nov., a novel actinomycete isolated from soil.</title>
        <authorList>
            <person name="Han L."/>
        </authorList>
    </citation>
    <scope>NUCLEOTIDE SEQUENCE [LARGE SCALE GENOMIC DNA]</scope>
    <source>
        <strain evidence="11 12">NEAU-GS14</strain>
    </source>
</reference>
<dbReference type="Pfam" id="PF00720">
    <property type="entry name" value="SSI"/>
    <property type="match status" value="1"/>
</dbReference>
<comment type="subcellular location">
    <subcellularLocation>
        <location evidence="1">Secreted</location>
    </subcellularLocation>
</comment>
<dbReference type="Gene3D" id="3.30.350.10">
    <property type="entry name" value="Subtilisin inhibitor-like"/>
    <property type="match status" value="1"/>
</dbReference>
<keyword evidence="9" id="KW-0732">Signal</keyword>
<evidence type="ECO:0000256" key="4">
    <source>
        <dbReference type="ARBA" id="ARBA00022525"/>
    </source>
</evidence>
<dbReference type="GO" id="GO:0005576">
    <property type="term" value="C:extracellular region"/>
    <property type="evidence" value="ECO:0007669"/>
    <property type="project" value="UniProtKB-SubCell"/>
</dbReference>
<gene>
    <name evidence="11" type="ORF">FDA94_07570</name>
</gene>
<dbReference type="GO" id="GO:0004867">
    <property type="term" value="F:serine-type endopeptidase inhibitor activity"/>
    <property type="evidence" value="ECO:0007669"/>
    <property type="project" value="UniProtKB-KW"/>
</dbReference>
<dbReference type="OrthoDB" id="4567948at2"/>
<evidence type="ECO:0000259" key="10">
    <source>
        <dbReference type="Pfam" id="PF00720"/>
    </source>
</evidence>
<feature type="signal peptide" evidence="9">
    <location>
        <begin position="1"/>
        <end position="22"/>
    </location>
</feature>
<dbReference type="RefSeq" id="WP_137246324.1">
    <property type="nucleotide sequence ID" value="NZ_SZQA01000005.1"/>
</dbReference>
<dbReference type="GO" id="GO:0008233">
    <property type="term" value="F:peptidase activity"/>
    <property type="evidence" value="ECO:0007669"/>
    <property type="project" value="UniProtKB-KW"/>
</dbReference>
<keyword evidence="4" id="KW-0964">Secreted</keyword>
<evidence type="ECO:0000256" key="9">
    <source>
        <dbReference type="SAM" id="SignalP"/>
    </source>
</evidence>
<dbReference type="GO" id="GO:0006508">
    <property type="term" value="P:proteolysis"/>
    <property type="evidence" value="ECO:0007669"/>
    <property type="project" value="UniProtKB-KW"/>
</dbReference>
<dbReference type="Proteomes" id="UP000308705">
    <property type="component" value="Unassembled WGS sequence"/>
</dbReference>